<comment type="similarity">
    <text evidence="3 9">Belongs to the [NiFe]/[NiFeSe] hydrogenase large subunit family.</text>
</comment>
<dbReference type="InterPro" id="IPR018194">
    <property type="entry name" value="Ni-dep_hyd_lsu_Ni_BS"/>
</dbReference>
<comment type="subunit">
    <text evidence="4">Heterodimer of a large and a small subunit.</text>
</comment>
<organism evidence="10 11">
    <name type="scientific">Acididesulfobacter guangdongensis</name>
    <dbReference type="NCBI Taxonomy" id="2597225"/>
    <lineage>
        <taxon>Bacteria</taxon>
        <taxon>Deltaproteobacteria</taxon>
        <taxon>Candidatus Acidulodesulfobacterales</taxon>
        <taxon>Candidatus Acididesulfobacter</taxon>
    </lineage>
</organism>
<proteinExistence type="inferred from homology"/>
<feature type="binding site" evidence="8">
    <location>
        <position position="64"/>
    </location>
    <ligand>
        <name>Fe cation</name>
        <dbReference type="ChEBI" id="CHEBI:24875"/>
    </ligand>
</feature>
<dbReference type="InterPro" id="IPR050867">
    <property type="entry name" value="NiFe/NiFeSe_hydrgnase_LSU"/>
</dbReference>
<dbReference type="Proteomes" id="UP000316562">
    <property type="component" value="Unassembled WGS sequence"/>
</dbReference>
<dbReference type="AlphaFoldDB" id="A0A519BFI5"/>
<keyword evidence="8" id="KW-0408">Iron</keyword>
<dbReference type="GO" id="GO:0016151">
    <property type="term" value="F:nickel cation binding"/>
    <property type="evidence" value="ECO:0007669"/>
    <property type="project" value="InterPro"/>
</dbReference>
<dbReference type="PROSITE" id="PS00507">
    <property type="entry name" value="NI_HGENASE_L_1"/>
    <property type="match status" value="1"/>
</dbReference>
<evidence type="ECO:0000256" key="9">
    <source>
        <dbReference type="RuleBase" id="RU003896"/>
    </source>
</evidence>
<evidence type="ECO:0000313" key="11">
    <source>
        <dbReference type="Proteomes" id="UP000316562"/>
    </source>
</evidence>
<evidence type="ECO:0000256" key="6">
    <source>
        <dbReference type="ARBA" id="ARBA00022723"/>
    </source>
</evidence>
<gene>
    <name evidence="10" type="ORF">EVJ46_07525</name>
</gene>
<dbReference type="EMBL" id="SGBC01000003">
    <property type="protein sequence ID" value="RZD16035.1"/>
    <property type="molecule type" value="Genomic_DNA"/>
</dbReference>
<evidence type="ECO:0000256" key="2">
    <source>
        <dbReference type="ARBA" id="ARBA00004196"/>
    </source>
</evidence>
<keyword evidence="6 8" id="KW-0479">Metal-binding</keyword>
<comment type="caution">
    <text evidence="10">The sequence shown here is derived from an EMBL/GenBank/DDBJ whole genome shotgun (WGS) entry which is preliminary data.</text>
</comment>
<feature type="binding site" evidence="8">
    <location>
        <position position="492"/>
    </location>
    <ligand>
        <name>Mg(2+)</name>
        <dbReference type="ChEBI" id="CHEBI:18420"/>
    </ligand>
</feature>
<dbReference type="PANTHER" id="PTHR42958:SF2">
    <property type="entry name" value="UPTAKE HYDROGENASE LARGE SUBUNIT"/>
    <property type="match status" value="1"/>
</dbReference>
<dbReference type="PROSITE" id="PS00508">
    <property type="entry name" value="NI_HGENASE_L_2"/>
    <property type="match status" value="1"/>
</dbReference>
<evidence type="ECO:0000256" key="7">
    <source>
        <dbReference type="ARBA" id="ARBA00023002"/>
    </source>
</evidence>
<evidence type="ECO:0000256" key="5">
    <source>
        <dbReference type="ARBA" id="ARBA00022596"/>
    </source>
</evidence>
<dbReference type="InterPro" id="IPR029014">
    <property type="entry name" value="NiFe-Hase_large"/>
</dbReference>
<feature type="binding site" evidence="8">
    <location>
        <position position="540"/>
    </location>
    <ligand>
        <name>Ni(2+)</name>
        <dbReference type="ChEBI" id="CHEBI:49786"/>
    </ligand>
</feature>
<dbReference type="PANTHER" id="PTHR42958">
    <property type="entry name" value="HYDROGENASE-2 LARGE CHAIN"/>
    <property type="match status" value="1"/>
</dbReference>
<keyword evidence="8" id="KW-0460">Magnesium</keyword>
<feature type="binding site" evidence="8">
    <location>
        <position position="61"/>
    </location>
    <ligand>
        <name>Ni(2+)</name>
        <dbReference type="ChEBI" id="CHEBI:49786"/>
    </ligand>
</feature>
<dbReference type="FunFam" id="1.10.645.10:FF:000002">
    <property type="entry name" value="Hydrogenase 2 large subunit"/>
    <property type="match status" value="1"/>
</dbReference>
<feature type="binding site" evidence="8">
    <location>
        <position position="546"/>
    </location>
    <ligand>
        <name>Ni(2+)</name>
        <dbReference type="ChEBI" id="CHEBI:49786"/>
    </ligand>
</feature>
<evidence type="ECO:0000256" key="8">
    <source>
        <dbReference type="PIRSR" id="PIRSR601501-1"/>
    </source>
</evidence>
<keyword evidence="5 8" id="KW-0533">Nickel</keyword>
<dbReference type="Pfam" id="PF00374">
    <property type="entry name" value="NiFeSe_Hases"/>
    <property type="match status" value="1"/>
</dbReference>
<dbReference type="Gene3D" id="1.10.645.10">
    <property type="entry name" value="Cytochrome-c3 Hydrogenase, chain B"/>
    <property type="match status" value="1"/>
</dbReference>
<feature type="binding site" evidence="8">
    <location>
        <position position="64"/>
    </location>
    <ligand>
        <name>Ni(2+)</name>
        <dbReference type="ChEBI" id="CHEBI:49786"/>
    </ligand>
</feature>
<dbReference type="GO" id="GO:0030313">
    <property type="term" value="C:cell envelope"/>
    <property type="evidence" value="ECO:0007669"/>
    <property type="project" value="UniProtKB-SubCell"/>
</dbReference>
<comment type="cofactor">
    <cofactor evidence="1 8">
        <name>Ni(2+)</name>
        <dbReference type="ChEBI" id="CHEBI:49786"/>
    </cofactor>
</comment>
<sequence>MSKRIIVDPITRIEGHLRIEVEMNGDTISDAYSSATLFRGIELILQGRAPEDAGLFAQRICGVCTYTHYETATWAIENALGIHPPKNARLARNILKGAQFVQDHMIHFYQLAGFDWVDIVSALDADPKKAMDLAYAYTDNPYNASLARFEDVKKRLKSFVSSGQLGPFANGYWGNAAYKLPPEGNLLIASHYLDNLDVLRIPAQIIAILGSKDPHSQTIVVGGISVVADLLNPQRMDDILFRTRKITDFINNAYIPDILLAAKYYKEEAIAGIGGGLKNYLAYGGFPQTDDEDPNNFYLDRGVIFNRDLSKVHDVNEKNITEFVTHSWYKYPDEKVGLNPTVGITDPEYTGLKKDGSVQEKGKYSWLKAPRYENKPMEVGPLARTLVAYAKGNKQIKSLVDYVLKTSDMPVSALFSTLGRTAARAIEAKYLADALEPWTMELIKNMAIDQTTWTNYEMPDKEIIGIGLDAAPRGAVGHWVSIKNKMINHYQIVVPSTWNGSPRDAFNQRGAYEESLIGVKLANLSQPLEILRTVHSFDPCIACGVHIIDPKTKEVKKYKIR</sequence>
<reference evidence="10 11" key="1">
    <citation type="journal article" date="2019" name="ISME J.">
        <title>Insights into ecological role of a new deltaproteobacterial order Candidatus Acidulodesulfobacterales by metagenomics and metatranscriptomics.</title>
        <authorList>
            <person name="Tan S."/>
            <person name="Liu J."/>
            <person name="Fang Y."/>
            <person name="Hedlund B.P."/>
            <person name="Lian Z.H."/>
            <person name="Huang L.Y."/>
            <person name="Li J.T."/>
            <person name="Huang L.N."/>
            <person name="Li W.J."/>
            <person name="Jiang H.C."/>
            <person name="Dong H.L."/>
            <person name="Shu W.S."/>
        </authorList>
    </citation>
    <scope>NUCLEOTIDE SEQUENCE [LARGE SCALE GENOMIC DNA]</scope>
    <source>
        <strain evidence="10">AP2</strain>
    </source>
</reference>
<evidence type="ECO:0000256" key="4">
    <source>
        <dbReference type="ARBA" id="ARBA00011771"/>
    </source>
</evidence>
<feature type="binding site" evidence="8">
    <location>
        <position position="42"/>
    </location>
    <ligand>
        <name>Mg(2+)</name>
        <dbReference type="ChEBI" id="CHEBI:18420"/>
    </ligand>
</feature>
<comment type="cofactor">
    <cofactor evidence="8">
        <name>Fe cation</name>
        <dbReference type="ChEBI" id="CHEBI:24875"/>
    </cofactor>
</comment>
<evidence type="ECO:0000256" key="1">
    <source>
        <dbReference type="ARBA" id="ARBA00001967"/>
    </source>
</evidence>
<keyword evidence="7 9" id="KW-0560">Oxidoreductase</keyword>
<evidence type="ECO:0000256" key="3">
    <source>
        <dbReference type="ARBA" id="ARBA00009292"/>
    </source>
</evidence>
<evidence type="ECO:0000313" key="10">
    <source>
        <dbReference type="EMBL" id="RZD16035.1"/>
    </source>
</evidence>
<name>A0A519BFI5_ACIG2</name>
<dbReference type="SUPFAM" id="SSF56762">
    <property type="entry name" value="HydB/Nqo4-like"/>
    <property type="match status" value="1"/>
</dbReference>
<feature type="binding site" evidence="8">
    <location>
        <position position="543"/>
    </location>
    <ligand>
        <name>Fe cation</name>
        <dbReference type="ChEBI" id="CHEBI:24875"/>
    </ligand>
</feature>
<comment type="subcellular location">
    <subcellularLocation>
        <location evidence="2">Cell envelope</location>
    </subcellularLocation>
</comment>
<dbReference type="InterPro" id="IPR001501">
    <property type="entry name" value="Ni-dep_hyd_lsu"/>
</dbReference>
<protein>
    <submittedName>
        <fullName evidence="10">Nickel-dependent hydrogenase large subunit</fullName>
    </submittedName>
</protein>
<accession>A0A519BFI5</accession>
<dbReference type="GO" id="GO:0008901">
    <property type="term" value="F:ferredoxin hydrogenase activity"/>
    <property type="evidence" value="ECO:0007669"/>
    <property type="project" value="InterPro"/>
</dbReference>